<comment type="caution">
    <text evidence="9">The sequence shown here is derived from an EMBL/GenBank/DDBJ whole genome shotgun (WGS) entry which is preliminary data.</text>
</comment>
<feature type="transmembrane region" description="Helical" evidence="8">
    <location>
        <begin position="450"/>
        <end position="471"/>
    </location>
</feature>
<feature type="transmembrane region" description="Helical" evidence="8">
    <location>
        <begin position="326"/>
        <end position="351"/>
    </location>
</feature>
<feature type="transmembrane region" description="Helical" evidence="8">
    <location>
        <begin position="114"/>
        <end position="137"/>
    </location>
</feature>
<feature type="transmembrane region" description="Helical" evidence="8">
    <location>
        <begin position="477"/>
        <end position="496"/>
    </location>
</feature>
<gene>
    <name evidence="9" type="ORF">ACFOWE_10805</name>
</gene>
<feature type="transmembrane region" description="Helical" evidence="8">
    <location>
        <begin position="76"/>
        <end position="102"/>
    </location>
</feature>
<dbReference type="InterPro" id="IPR050833">
    <property type="entry name" value="Poly_Biosynth_Transport"/>
</dbReference>
<feature type="transmembrane region" description="Helical" evidence="8">
    <location>
        <begin position="363"/>
        <end position="382"/>
    </location>
</feature>
<dbReference type="RefSeq" id="WP_377287091.1">
    <property type="nucleotide sequence ID" value="NZ_JBHSBM010000013.1"/>
</dbReference>
<dbReference type="EMBL" id="JBHSBM010000013">
    <property type="protein sequence ID" value="MFC4058787.1"/>
    <property type="molecule type" value="Genomic_DNA"/>
</dbReference>
<name>A0ABV8I3W0_9ACTN</name>
<organism evidence="9 10">
    <name type="scientific">Planomonospora corallina</name>
    <dbReference type="NCBI Taxonomy" id="1806052"/>
    <lineage>
        <taxon>Bacteria</taxon>
        <taxon>Bacillati</taxon>
        <taxon>Actinomycetota</taxon>
        <taxon>Actinomycetes</taxon>
        <taxon>Streptosporangiales</taxon>
        <taxon>Streptosporangiaceae</taxon>
        <taxon>Planomonospora</taxon>
    </lineage>
</organism>
<dbReference type="PANTHER" id="PTHR30250">
    <property type="entry name" value="PST FAMILY PREDICTED COLANIC ACID TRANSPORTER"/>
    <property type="match status" value="1"/>
</dbReference>
<keyword evidence="4 8" id="KW-0812">Transmembrane</keyword>
<evidence type="ECO:0000313" key="9">
    <source>
        <dbReference type="EMBL" id="MFC4058787.1"/>
    </source>
</evidence>
<evidence type="ECO:0000256" key="7">
    <source>
        <dbReference type="SAM" id="MobiDB-lite"/>
    </source>
</evidence>
<feature type="transmembrane region" description="Helical" evidence="8">
    <location>
        <begin position="205"/>
        <end position="224"/>
    </location>
</feature>
<evidence type="ECO:0000256" key="4">
    <source>
        <dbReference type="ARBA" id="ARBA00022692"/>
    </source>
</evidence>
<reference evidence="10" key="1">
    <citation type="journal article" date="2019" name="Int. J. Syst. Evol. Microbiol.">
        <title>The Global Catalogue of Microorganisms (GCM) 10K type strain sequencing project: providing services to taxonomists for standard genome sequencing and annotation.</title>
        <authorList>
            <consortium name="The Broad Institute Genomics Platform"/>
            <consortium name="The Broad Institute Genome Sequencing Center for Infectious Disease"/>
            <person name="Wu L."/>
            <person name="Ma J."/>
        </authorList>
    </citation>
    <scope>NUCLEOTIDE SEQUENCE [LARGE SCALE GENOMIC DNA]</scope>
    <source>
        <strain evidence="10">TBRC 4489</strain>
    </source>
</reference>
<feature type="transmembrane region" description="Helical" evidence="8">
    <location>
        <begin position="149"/>
        <end position="169"/>
    </location>
</feature>
<accession>A0ABV8I3W0</accession>
<feature type="region of interest" description="Disordered" evidence="7">
    <location>
        <begin position="1"/>
        <end position="36"/>
    </location>
</feature>
<feature type="transmembrane region" description="Helical" evidence="8">
    <location>
        <begin position="245"/>
        <end position="267"/>
    </location>
</feature>
<feature type="transmembrane region" description="Helical" evidence="8">
    <location>
        <begin position="389"/>
        <end position="406"/>
    </location>
</feature>
<keyword evidence="3" id="KW-1003">Cell membrane</keyword>
<evidence type="ECO:0000313" key="10">
    <source>
        <dbReference type="Proteomes" id="UP001595850"/>
    </source>
</evidence>
<evidence type="ECO:0000256" key="1">
    <source>
        <dbReference type="ARBA" id="ARBA00004651"/>
    </source>
</evidence>
<sequence>MERRQGVGPPTTGQEDAGAGTAPESAAGTAPETAAPSIGRLAGRGLRWGVAGTLLTRAGSFLMGLVMARLLTPEDFGVYAVALAAMTILMTVKDLGVMAAVVQWRGGLEEVTPTATVLSFVSAIGLYAVFFAGAPYFAALAGAEEAAPVVRLLTAVILVEGFTAVRSAVLMRRFEQDKITMAIGAGFLANGTIAITLAAQGAGAFSFAWGQVTAAVIAGTIMFRQARLPLRLGFDRDVARRLLRFGIPSAAAIGIETMLLNAGYIVVGDIMGPIWLGYFLLAFNVSSWVPGVIGAAVRYVSVPGFSRLSEHDPAAFAEGVRRSSTALLATVLPVAMVMVALSHPLIALLYGERWDSSAGVLRFLALAMVTRMLTAFALDVLTGQGNTRAGMWMNVGHGVLLIPMLIAGTRLDGIRGAAIGQALAGVLVALPIAAFMLRRCGVPIRPIAASMLRPLAAFGCGLAVTAGVNWLTPGPALAELVLGAGAGLIVYVALVVPRQRLREVAGQVADRLGRRSRLTRE</sequence>
<proteinExistence type="inferred from homology"/>
<feature type="transmembrane region" description="Helical" evidence="8">
    <location>
        <begin position="418"/>
        <end position="438"/>
    </location>
</feature>
<feature type="transmembrane region" description="Helical" evidence="8">
    <location>
        <begin position="48"/>
        <end position="70"/>
    </location>
</feature>
<evidence type="ECO:0000256" key="2">
    <source>
        <dbReference type="ARBA" id="ARBA00007430"/>
    </source>
</evidence>
<evidence type="ECO:0000256" key="8">
    <source>
        <dbReference type="SAM" id="Phobius"/>
    </source>
</evidence>
<dbReference type="PANTHER" id="PTHR30250:SF10">
    <property type="entry name" value="LIPOPOLYSACCHARIDE BIOSYNTHESIS PROTEIN WZXC"/>
    <property type="match status" value="1"/>
</dbReference>
<keyword evidence="6 8" id="KW-0472">Membrane</keyword>
<feature type="transmembrane region" description="Helical" evidence="8">
    <location>
        <begin position="273"/>
        <end position="297"/>
    </location>
</feature>
<feature type="transmembrane region" description="Helical" evidence="8">
    <location>
        <begin position="181"/>
        <end position="199"/>
    </location>
</feature>
<evidence type="ECO:0000256" key="3">
    <source>
        <dbReference type="ARBA" id="ARBA00022475"/>
    </source>
</evidence>
<keyword evidence="10" id="KW-1185">Reference proteome</keyword>
<evidence type="ECO:0000256" key="6">
    <source>
        <dbReference type="ARBA" id="ARBA00023136"/>
    </source>
</evidence>
<dbReference type="Pfam" id="PF13440">
    <property type="entry name" value="Polysacc_synt_3"/>
    <property type="match status" value="1"/>
</dbReference>
<comment type="subcellular location">
    <subcellularLocation>
        <location evidence="1">Cell membrane</location>
        <topology evidence="1">Multi-pass membrane protein</topology>
    </subcellularLocation>
</comment>
<comment type="similarity">
    <text evidence="2">Belongs to the polysaccharide synthase family.</text>
</comment>
<keyword evidence="5 8" id="KW-1133">Transmembrane helix</keyword>
<protein>
    <submittedName>
        <fullName evidence="9">Oligosaccharide flippase family protein</fullName>
    </submittedName>
</protein>
<dbReference type="Proteomes" id="UP001595850">
    <property type="component" value="Unassembled WGS sequence"/>
</dbReference>
<evidence type="ECO:0000256" key="5">
    <source>
        <dbReference type="ARBA" id="ARBA00022989"/>
    </source>
</evidence>